<gene>
    <name evidence="1" type="ORF">GCM10010345_65260</name>
</gene>
<evidence type="ECO:0000313" key="1">
    <source>
        <dbReference type="EMBL" id="GHA51660.1"/>
    </source>
</evidence>
<name>A0ABQ3D5S4_9ACTN</name>
<dbReference type="Proteomes" id="UP000653644">
    <property type="component" value="Unassembled WGS sequence"/>
</dbReference>
<dbReference type="EMBL" id="BMVN01000030">
    <property type="protein sequence ID" value="GHA51660.1"/>
    <property type="molecule type" value="Genomic_DNA"/>
</dbReference>
<evidence type="ECO:0000313" key="2">
    <source>
        <dbReference type="Proteomes" id="UP000653644"/>
    </source>
</evidence>
<protein>
    <submittedName>
        <fullName evidence="1">Uncharacterized protein</fullName>
    </submittedName>
</protein>
<proteinExistence type="predicted"/>
<organism evidence="1 2">
    <name type="scientific">Streptomyces canarius</name>
    <dbReference type="NCBI Taxonomy" id="285453"/>
    <lineage>
        <taxon>Bacteria</taxon>
        <taxon>Bacillati</taxon>
        <taxon>Actinomycetota</taxon>
        <taxon>Actinomycetes</taxon>
        <taxon>Kitasatosporales</taxon>
        <taxon>Streptomycetaceae</taxon>
        <taxon>Streptomyces</taxon>
    </lineage>
</organism>
<accession>A0ABQ3D5S4</accession>
<sequence length="118" mass="12379">MRALLQPRPGRDAGPGRYGGAAVVTAPGAAGQAAERCLLAEMVGLLNDAEHYAWGTSDQHLAYLERRAKLLHRLVDVTGDESSRYLAQDADDRSAAARAGAAALAAECGDPKPAPRQD</sequence>
<reference evidence="2" key="1">
    <citation type="journal article" date="2019" name="Int. J. Syst. Evol. Microbiol.">
        <title>The Global Catalogue of Microorganisms (GCM) 10K type strain sequencing project: providing services to taxonomists for standard genome sequencing and annotation.</title>
        <authorList>
            <consortium name="The Broad Institute Genomics Platform"/>
            <consortium name="The Broad Institute Genome Sequencing Center for Infectious Disease"/>
            <person name="Wu L."/>
            <person name="Ma J."/>
        </authorList>
    </citation>
    <scope>NUCLEOTIDE SEQUENCE [LARGE SCALE GENOMIC DNA]</scope>
    <source>
        <strain evidence="2">JCM 4733</strain>
    </source>
</reference>
<comment type="caution">
    <text evidence="1">The sequence shown here is derived from an EMBL/GenBank/DDBJ whole genome shotgun (WGS) entry which is preliminary data.</text>
</comment>
<keyword evidence="2" id="KW-1185">Reference proteome</keyword>